<keyword evidence="6 9" id="KW-0028">Amino-acid biosynthesis</keyword>
<evidence type="ECO:0000256" key="5">
    <source>
        <dbReference type="ARBA" id="ARBA00022490"/>
    </source>
</evidence>
<dbReference type="UniPathway" id="UPA00031">
    <property type="reaction ID" value="UER00009"/>
</dbReference>
<evidence type="ECO:0000256" key="7">
    <source>
        <dbReference type="ARBA" id="ARBA00023102"/>
    </source>
</evidence>
<comment type="caution">
    <text evidence="12">The sequence shown here is derived from an EMBL/GenBank/DDBJ whole genome shotgun (WGS) entry which is preliminary data.</text>
</comment>
<name>A0A7V2F562_RHOMR</name>
<evidence type="ECO:0000256" key="2">
    <source>
        <dbReference type="ARBA" id="ARBA00004496"/>
    </source>
</evidence>
<dbReference type="Pfam" id="PF00977">
    <property type="entry name" value="His_biosynth"/>
    <property type="match status" value="1"/>
</dbReference>
<evidence type="ECO:0000256" key="9">
    <source>
        <dbReference type="HAMAP-Rule" id="MF_01014"/>
    </source>
</evidence>
<dbReference type="GO" id="GO:0000105">
    <property type="term" value="P:L-histidine biosynthetic process"/>
    <property type="evidence" value="ECO:0007669"/>
    <property type="project" value="UniProtKB-UniRule"/>
</dbReference>
<reference evidence="12" key="1">
    <citation type="journal article" date="2020" name="mSystems">
        <title>Genome- and Community-Level Interaction Insights into Carbon Utilization and Element Cycling Functions of Hydrothermarchaeota in Hydrothermal Sediment.</title>
        <authorList>
            <person name="Zhou Z."/>
            <person name="Liu Y."/>
            <person name="Xu W."/>
            <person name="Pan J."/>
            <person name="Luo Z.H."/>
            <person name="Li M."/>
        </authorList>
    </citation>
    <scope>NUCLEOTIDE SEQUENCE [LARGE SCALE GENOMIC DNA]</scope>
    <source>
        <strain evidence="12">SpSt-143</strain>
    </source>
</reference>
<dbReference type="Gene3D" id="3.20.20.70">
    <property type="entry name" value="Aldolase class I"/>
    <property type="match status" value="1"/>
</dbReference>
<dbReference type="InterPro" id="IPR011060">
    <property type="entry name" value="RibuloseP-bd_barrel"/>
</dbReference>
<dbReference type="FunFam" id="3.20.20.70:FF:000009">
    <property type="entry name" value="1-(5-phosphoribosyl)-5-[(5-phosphoribosylamino)methylideneamino] imidazole-4-carboxamide isomerase"/>
    <property type="match status" value="1"/>
</dbReference>
<dbReference type="SUPFAM" id="SSF51366">
    <property type="entry name" value="Ribulose-phoshate binding barrel"/>
    <property type="match status" value="1"/>
</dbReference>
<dbReference type="InterPro" id="IPR023016">
    <property type="entry name" value="HisA/PriA"/>
</dbReference>
<sequence>MLLVIPAIDLRGGRCVRLYQGSYERETVYFDDPVKMARLWRVQNARVLHVVDLDAARNQGHNREVIGAICQALDIPVQVGGGIRTLEDIEALLAQGVYRVVLGTAAVREPDLISEALARYGCSRIVVGIDARDGEVRIEGWTSGSGVDAIALALDMEQRGVRRFVYTDISRDGTLEGPNIEMYRALGRRLQKARITASGGVSGYRDLMRLQELEPYRVDSVIIGRALYENRFPCQQFWCWHHKDEVDLTRFSTAPLKRDVTLP</sequence>
<evidence type="ECO:0000256" key="6">
    <source>
        <dbReference type="ARBA" id="ARBA00022605"/>
    </source>
</evidence>
<feature type="active site" description="Proton donor" evidence="9">
    <location>
        <position position="130"/>
    </location>
</feature>
<dbReference type="HAMAP" id="MF_01014">
    <property type="entry name" value="HisA"/>
    <property type="match status" value="1"/>
</dbReference>
<dbReference type="PANTHER" id="PTHR43090:SF2">
    <property type="entry name" value="1-(5-PHOSPHORIBOSYL)-5-[(5-PHOSPHORIBOSYLAMINO)METHYLIDENEAMINO] IMIDAZOLE-4-CARBOXAMIDE ISOMERASE"/>
    <property type="match status" value="1"/>
</dbReference>
<dbReference type="InterPro" id="IPR044524">
    <property type="entry name" value="Isoase_HisA-like"/>
</dbReference>
<evidence type="ECO:0000313" key="12">
    <source>
        <dbReference type="EMBL" id="HER95046.1"/>
    </source>
</evidence>
<comment type="similarity">
    <text evidence="4 9 10">Belongs to the HisA/HisF family.</text>
</comment>
<keyword evidence="7 9" id="KW-0368">Histidine biosynthesis</keyword>
<feature type="active site" description="Proton acceptor" evidence="9">
    <location>
        <position position="9"/>
    </location>
</feature>
<evidence type="ECO:0000256" key="8">
    <source>
        <dbReference type="ARBA" id="ARBA00023235"/>
    </source>
</evidence>
<dbReference type="GO" id="GO:0003949">
    <property type="term" value="F:1-(5-phosphoribosyl)-5-[(5-phosphoribosylamino)methylideneamino]imidazole-4-carboxamide isomerase activity"/>
    <property type="evidence" value="ECO:0007669"/>
    <property type="project" value="UniProtKB-UniRule"/>
</dbReference>
<accession>A0A7V2F562</accession>
<protein>
    <recommendedName>
        <fullName evidence="9 11">1-(5-phosphoribosyl)-5-[(5-phosphoribosylamino)methylideneamino] imidazole-4-carboxamide isomerase</fullName>
        <ecNumber evidence="9 11">5.3.1.16</ecNumber>
    </recommendedName>
    <alternativeName>
        <fullName evidence="9">Phosphoribosylformimino-5-aminoimidazole carboxamide ribotide isomerase</fullName>
    </alternativeName>
</protein>
<evidence type="ECO:0000256" key="3">
    <source>
        <dbReference type="ARBA" id="ARBA00005133"/>
    </source>
</evidence>
<proteinExistence type="inferred from homology"/>
<dbReference type="CDD" id="cd04732">
    <property type="entry name" value="HisA"/>
    <property type="match status" value="1"/>
</dbReference>
<evidence type="ECO:0000256" key="4">
    <source>
        <dbReference type="ARBA" id="ARBA00009667"/>
    </source>
</evidence>
<dbReference type="EC" id="5.3.1.16" evidence="9 11"/>
<dbReference type="PANTHER" id="PTHR43090">
    <property type="entry name" value="1-(5-PHOSPHORIBOSYL)-5-[(5-PHOSPHORIBOSYLAMINO)METHYLIDENEAMINO] IMIDAZOLE-4-CARBOXAMIDE ISOMERASE"/>
    <property type="match status" value="1"/>
</dbReference>
<dbReference type="InterPro" id="IPR006063">
    <property type="entry name" value="HisA_bact_arch"/>
</dbReference>
<gene>
    <name evidence="9 12" type="primary">hisA</name>
    <name evidence="12" type="ORF">ENO59_00775</name>
</gene>
<dbReference type="InterPro" id="IPR013785">
    <property type="entry name" value="Aldolase_TIM"/>
</dbReference>
<comment type="catalytic activity">
    <reaction evidence="1 9 11">
        <text>1-(5-phospho-beta-D-ribosyl)-5-[(5-phospho-beta-D-ribosylamino)methylideneamino]imidazole-4-carboxamide = 5-[(5-phospho-1-deoxy-D-ribulos-1-ylimino)methylamino]-1-(5-phospho-beta-D-ribosyl)imidazole-4-carboxamide</text>
        <dbReference type="Rhea" id="RHEA:15469"/>
        <dbReference type="ChEBI" id="CHEBI:58435"/>
        <dbReference type="ChEBI" id="CHEBI:58525"/>
        <dbReference type="EC" id="5.3.1.16"/>
    </reaction>
</comment>
<organism evidence="12">
    <name type="scientific">Rhodothermus marinus</name>
    <name type="common">Rhodothermus obamensis</name>
    <dbReference type="NCBI Taxonomy" id="29549"/>
    <lineage>
        <taxon>Bacteria</taxon>
        <taxon>Pseudomonadati</taxon>
        <taxon>Rhodothermota</taxon>
        <taxon>Rhodothermia</taxon>
        <taxon>Rhodothermales</taxon>
        <taxon>Rhodothermaceae</taxon>
        <taxon>Rhodothermus</taxon>
    </lineage>
</organism>
<dbReference type="GO" id="GO:0000162">
    <property type="term" value="P:L-tryptophan biosynthetic process"/>
    <property type="evidence" value="ECO:0007669"/>
    <property type="project" value="TreeGrafter"/>
</dbReference>
<keyword evidence="5 9" id="KW-0963">Cytoplasm</keyword>
<dbReference type="GO" id="GO:0005737">
    <property type="term" value="C:cytoplasm"/>
    <property type="evidence" value="ECO:0007669"/>
    <property type="project" value="UniProtKB-SubCell"/>
</dbReference>
<comment type="pathway">
    <text evidence="3 9 11">Amino-acid biosynthesis; L-histidine biosynthesis; L-histidine from 5-phospho-alpha-D-ribose 1-diphosphate: step 4/9.</text>
</comment>
<evidence type="ECO:0000256" key="11">
    <source>
        <dbReference type="RuleBase" id="RU003658"/>
    </source>
</evidence>
<evidence type="ECO:0000256" key="10">
    <source>
        <dbReference type="RuleBase" id="RU003657"/>
    </source>
</evidence>
<dbReference type="AlphaFoldDB" id="A0A7V2F562"/>
<keyword evidence="8 9" id="KW-0413">Isomerase</keyword>
<dbReference type="EMBL" id="DSGB01000001">
    <property type="protein sequence ID" value="HER95046.1"/>
    <property type="molecule type" value="Genomic_DNA"/>
</dbReference>
<evidence type="ECO:0000256" key="1">
    <source>
        <dbReference type="ARBA" id="ARBA00000901"/>
    </source>
</evidence>
<dbReference type="NCBIfam" id="TIGR00007">
    <property type="entry name" value="1-(5-phosphoribosyl)-5-[(5-phosphoribosylamino)methylideneamino]imidazole-4-carboxamide isomerase"/>
    <property type="match status" value="1"/>
</dbReference>
<comment type="subcellular location">
    <subcellularLocation>
        <location evidence="2 9 11">Cytoplasm</location>
    </subcellularLocation>
</comment>
<dbReference type="InterPro" id="IPR006062">
    <property type="entry name" value="His_biosynth"/>
</dbReference>